<evidence type="ECO:0000313" key="1">
    <source>
        <dbReference type="EMBL" id="MBI1493119.1"/>
    </source>
</evidence>
<dbReference type="RefSeq" id="WP_228847971.1">
    <property type="nucleotide sequence ID" value="NZ_JADCKQ010000003.1"/>
</dbReference>
<gene>
    <name evidence="1" type="ORF">H1D41_05655</name>
</gene>
<reference evidence="1" key="1">
    <citation type="submission" date="2020-10" db="EMBL/GenBank/DDBJ databases">
        <title>Paenihalocynthiibacter styelae gen. nov., sp. nov., isolated from stalked sea squirt Styela clava.</title>
        <authorList>
            <person name="Kim Y.-O."/>
            <person name="Yoon J.-H."/>
        </authorList>
    </citation>
    <scope>NUCLEOTIDE SEQUENCE</scope>
    <source>
        <strain evidence="1">MYP1-1</strain>
    </source>
</reference>
<dbReference type="Proteomes" id="UP000640583">
    <property type="component" value="Unassembled WGS sequence"/>
</dbReference>
<proteinExistence type="predicted"/>
<sequence>MTNPHQSDDAMLQGFFDAARAPAHDAEPSGDFMARMLNDAFDVQDAQAPVVQPAARRPWHVALLDAVGGWPSLAGMAVATVAGVWIGVVGPSALADFAVTGTGEYDSAALASDYGLTSGFETLLGGS</sequence>
<dbReference type="EMBL" id="JADCKQ010000003">
    <property type="protein sequence ID" value="MBI1493119.1"/>
    <property type="molecule type" value="Genomic_DNA"/>
</dbReference>
<accession>A0A8J7LKQ3</accession>
<evidence type="ECO:0000313" key="2">
    <source>
        <dbReference type="Proteomes" id="UP000640583"/>
    </source>
</evidence>
<comment type="caution">
    <text evidence="1">The sequence shown here is derived from an EMBL/GenBank/DDBJ whole genome shotgun (WGS) entry which is preliminary data.</text>
</comment>
<keyword evidence="2" id="KW-1185">Reference proteome</keyword>
<name>A0A8J7LKQ3_9RHOB</name>
<protein>
    <recommendedName>
        <fullName evidence="3">Dihydroorotate dehydrogenase</fullName>
    </recommendedName>
</protein>
<evidence type="ECO:0008006" key="3">
    <source>
        <dbReference type="Google" id="ProtNLM"/>
    </source>
</evidence>
<dbReference type="AlphaFoldDB" id="A0A8J7LKQ3"/>
<organism evidence="1 2">
    <name type="scientific">Halocynthiibacter styelae</name>
    <dbReference type="NCBI Taxonomy" id="2761955"/>
    <lineage>
        <taxon>Bacteria</taxon>
        <taxon>Pseudomonadati</taxon>
        <taxon>Pseudomonadota</taxon>
        <taxon>Alphaproteobacteria</taxon>
        <taxon>Rhodobacterales</taxon>
        <taxon>Paracoccaceae</taxon>
        <taxon>Halocynthiibacter</taxon>
    </lineage>
</organism>